<organism evidence="1 2">
    <name type="scientific">Ictidomys tridecemlineatus</name>
    <name type="common">Thirteen-lined ground squirrel</name>
    <name type="synonym">Spermophilus tridecemlineatus</name>
    <dbReference type="NCBI Taxonomy" id="43179"/>
    <lineage>
        <taxon>Eukaryota</taxon>
        <taxon>Metazoa</taxon>
        <taxon>Chordata</taxon>
        <taxon>Craniata</taxon>
        <taxon>Vertebrata</taxon>
        <taxon>Euteleostomi</taxon>
        <taxon>Mammalia</taxon>
        <taxon>Eutheria</taxon>
        <taxon>Euarchontoglires</taxon>
        <taxon>Glires</taxon>
        <taxon>Rodentia</taxon>
        <taxon>Sciuromorpha</taxon>
        <taxon>Sciuridae</taxon>
        <taxon>Xerinae</taxon>
        <taxon>Marmotini</taxon>
        <taxon>Ictidomys</taxon>
    </lineage>
</organism>
<name>A0A287CX13_ICTTR</name>
<protein>
    <submittedName>
        <fullName evidence="1">Uncharacterized protein</fullName>
    </submittedName>
</protein>
<evidence type="ECO:0000313" key="2">
    <source>
        <dbReference type="Proteomes" id="UP000005215"/>
    </source>
</evidence>
<reference evidence="1" key="3">
    <citation type="submission" date="2025-09" db="UniProtKB">
        <authorList>
            <consortium name="Ensembl"/>
        </authorList>
    </citation>
    <scope>IDENTIFICATION</scope>
</reference>
<dbReference type="GeneTree" id="ENSGT00960000192699"/>
<sequence>VQVRERLGVQAWRFPRRARVAATAAEAASATGLLGASGRQFCSAGARVSGRTQTKARNGLGCLGGGGHLVLPSQ</sequence>
<accession>A0A287CX13</accession>
<keyword evidence="2" id="KW-1185">Reference proteome</keyword>
<dbReference type="EMBL" id="AGTP01002991">
    <property type="status" value="NOT_ANNOTATED_CDS"/>
    <property type="molecule type" value="Genomic_DNA"/>
</dbReference>
<evidence type="ECO:0000313" key="1">
    <source>
        <dbReference type="Ensembl" id="ENSSTOP00000025842.1"/>
    </source>
</evidence>
<dbReference type="AlphaFoldDB" id="A0A287CX13"/>
<dbReference type="InParanoid" id="A0A287CX13"/>
<proteinExistence type="predicted"/>
<reference evidence="2" key="1">
    <citation type="submission" date="2011-11" db="EMBL/GenBank/DDBJ databases">
        <title>The Draft Genome of Spermophilus tridecemlineatus.</title>
        <authorList>
            <consortium name="The Broad Institute Genome Assembly &amp; Analysis Group"/>
            <consortium name="Computational R&amp;D Group"/>
            <consortium name="and Sequencing Platform"/>
            <person name="Di Palma F."/>
            <person name="Alfoldi J."/>
            <person name="Johnson J."/>
            <person name="Berlin A."/>
            <person name="Gnerre S."/>
            <person name="Jaffe D."/>
            <person name="MacCallum I."/>
            <person name="Young S."/>
            <person name="Walker B.J."/>
            <person name="Lindblad-Toh K."/>
        </authorList>
    </citation>
    <scope>NUCLEOTIDE SEQUENCE [LARGE SCALE GENOMIC DNA]</scope>
</reference>
<reference evidence="1" key="2">
    <citation type="submission" date="2025-08" db="UniProtKB">
        <authorList>
            <consortium name="Ensembl"/>
        </authorList>
    </citation>
    <scope>IDENTIFICATION</scope>
</reference>
<dbReference type="Proteomes" id="UP000005215">
    <property type="component" value="Unassembled WGS sequence"/>
</dbReference>
<dbReference type="Ensembl" id="ENSSTOT00000035807.1">
    <property type="protein sequence ID" value="ENSSTOP00000025842.1"/>
    <property type="gene ID" value="ENSSTOG00000030471.1"/>
</dbReference>